<evidence type="ECO:0000313" key="3">
    <source>
        <dbReference type="Proteomes" id="UP000509510"/>
    </source>
</evidence>
<dbReference type="PANTHER" id="PTHR42749">
    <property type="entry name" value="CELL SHAPE-DETERMINING PROTEIN MREB"/>
    <property type="match status" value="1"/>
</dbReference>
<accession>A0A7H8QSY1</accession>
<feature type="region of interest" description="Disordered" evidence="1">
    <location>
        <begin position="9"/>
        <end position="66"/>
    </location>
</feature>
<evidence type="ECO:0000256" key="1">
    <source>
        <dbReference type="SAM" id="MobiDB-lite"/>
    </source>
</evidence>
<dbReference type="KEGG" id="trg:TRUGW13939_04014"/>
<dbReference type="OrthoDB" id="2963168at2759"/>
<dbReference type="GeneID" id="55991516"/>
<dbReference type="Gene3D" id="3.30.420.40">
    <property type="match status" value="2"/>
</dbReference>
<name>A0A7H8QSY1_TALRU</name>
<reference evidence="3" key="1">
    <citation type="submission" date="2020-06" db="EMBL/GenBank/DDBJ databases">
        <title>A chromosome-scale genome assembly of Talaromyces rugulosus W13939.</title>
        <authorList>
            <person name="Wang B."/>
            <person name="Guo L."/>
            <person name="Ye K."/>
            <person name="Wang L."/>
        </authorList>
    </citation>
    <scope>NUCLEOTIDE SEQUENCE [LARGE SCALE GENOMIC DNA]</scope>
    <source>
        <strain evidence="3">W13939</strain>
    </source>
</reference>
<sequence>MVEIDEIAYISNYPGSPGGVRGSKLEAPTESCYDIKTKRTLEPNNNPTNNDDDSDNDSDNDSDHAQGCDSLIEQMEIDTNENPDQNDTDPDFLWGYARLLTHTKQQLVQYHKFKETDSVEFVITVPAMWKRWACRRMQNALREANHRSEFVRETSARIEHIHIVSEPEAAAARVLASQRDIQPGDTFMILDAGGGTVDAITYKLKDTEPLRMEREAVRPKGVLCGSSYLNEHFEQLLRERLEGETYLNIDTGDLTKSISIDGIIDSLVIDFENQDKRNVDITDSNFSGQDVFVYGLRPNKDKNFVYNRMRLNRQVFRSFLL</sequence>
<feature type="compositionally biased region" description="Acidic residues" evidence="1">
    <location>
        <begin position="50"/>
        <end position="60"/>
    </location>
</feature>
<dbReference type="AlphaFoldDB" id="A0A7H8QSY1"/>
<evidence type="ECO:0000313" key="2">
    <source>
        <dbReference type="EMBL" id="QKX56906.1"/>
    </source>
</evidence>
<organism evidence="2 3">
    <name type="scientific">Talaromyces rugulosus</name>
    <name type="common">Penicillium rugulosum</name>
    <dbReference type="NCBI Taxonomy" id="121627"/>
    <lineage>
        <taxon>Eukaryota</taxon>
        <taxon>Fungi</taxon>
        <taxon>Dikarya</taxon>
        <taxon>Ascomycota</taxon>
        <taxon>Pezizomycotina</taxon>
        <taxon>Eurotiomycetes</taxon>
        <taxon>Eurotiomycetidae</taxon>
        <taxon>Eurotiales</taxon>
        <taxon>Trichocomaceae</taxon>
        <taxon>Talaromyces</taxon>
        <taxon>Talaromyces sect. Islandici</taxon>
    </lineage>
</organism>
<dbReference type="CDD" id="cd10170">
    <property type="entry name" value="ASKHA_NBD_HSP70"/>
    <property type="match status" value="1"/>
</dbReference>
<dbReference type="PANTHER" id="PTHR42749:SF8">
    <property type="entry name" value="HSP70 FAMILY PROTEIN (AFU_ORTHOLOGUE AFUA_3G13740)"/>
    <property type="match status" value="1"/>
</dbReference>
<gene>
    <name evidence="2" type="ORF">TRUGW13939_04014</name>
</gene>
<dbReference type="EMBL" id="CP055899">
    <property type="protein sequence ID" value="QKX56906.1"/>
    <property type="molecule type" value="Genomic_DNA"/>
</dbReference>
<keyword evidence="3" id="KW-1185">Reference proteome</keyword>
<dbReference type="InterPro" id="IPR043129">
    <property type="entry name" value="ATPase_NBD"/>
</dbReference>
<dbReference type="SUPFAM" id="SSF53067">
    <property type="entry name" value="Actin-like ATPase domain"/>
    <property type="match status" value="2"/>
</dbReference>
<dbReference type="RefSeq" id="XP_035343084.1">
    <property type="nucleotide sequence ID" value="XM_035487191.1"/>
</dbReference>
<dbReference type="Proteomes" id="UP000509510">
    <property type="component" value="Chromosome II"/>
</dbReference>
<proteinExistence type="predicted"/>
<protein>
    <submittedName>
        <fullName evidence="2">Uncharacterized protein</fullName>
    </submittedName>
</protein>